<dbReference type="PANTHER" id="PTHR44167:SF24">
    <property type="entry name" value="SERINE_THREONINE-PROTEIN KINASE CHK2"/>
    <property type="match status" value="1"/>
</dbReference>
<dbReference type="Gene3D" id="1.10.510.10">
    <property type="entry name" value="Transferase(Phosphotransferase) domain 1"/>
    <property type="match status" value="1"/>
</dbReference>
<dbReference type="EMBL" id="AAWS01000020">
    <property type="protein sequence ID" value="EAY27875.1"/>
    <property type="molecule type" value="Genomic_DNA"/>
</dbReference>
<evidence type="ECO:0000313" key="3">
    <source>
        <dbReference type="Proteomes" id="UP000004095"/>
    </source>
</evidence>
<dbReference type="PANTHER" id="PTHR44167">
    <property type="entry name" value="OVARIAN-SPECIFIC SERINE/THREONINE-PROTEIN KINASE LOK-RELATED"/>
    <property type="match status" value="1"/>
</dbReference>
<dbReference type="InterPro" id="IPR011009">
    <property type="entry name" value="Kinase-like_dom_sf"/>
</dbReference>
<accession>A1ZP83</accession>
<name>A1ZP83_MICM2</name>
<gene>
    <name evidence="2" type="ORF">M23134_00316</name>
</gene>
<protein>
    <submittedName>
        <fullName evidence="2">Protein kinase domain, putative</fullName>
    </submittedName>
</protein>
<dbReference type="GO" id="GO:0005737">
    <property type="term" value="C:cytoplasm"/>
    <property type="evidence" value="ECO:0007669"/>
    <property type="project" value="TreeGrafter"/>
</dbReference>
<reference evidence="2 3" key="1">
    <citation type="submission" date="2007-01" db="EMBL/GenBank/DDBJ databases">
        <authorList>
            <person name="Haygood M."/>
            <person name="Podell S."/>
            <person name="Anderson C."/>
            <person name="Hopkinson B."/>
            <person name="Roe K."/>
            <person name="Barbeau K."/>
            <person name="Gaasterland T."/>
            <person name="Ferriera S."/>
            <person name="Johnson J."/>
            <person name="Kravitz S."/>
            <person name="Beeson K."/>
            <person name="Sutton G."/>
            <person name="Rogers Y.-H."/>
            <person name="Friedman R."/>
            <person name="Frazier M."/>
            <person name="Venter J.C."/>
        </authorList>
    </citation>
    <scope>NUCLEOTIDE SEQUENCE [LARGE SCALE GENOMIC DNA]</scope>
    <source>
        <strain evidence="2 3">ATCC 23134</strain>
    </source>
</reference>
<dbReference type="AlphaFoldDB" id="A1ZP83"/>
<proteinExistence type="predicted"/>
<evidence type="ECO:0000313" key="2">
    <source>
        <dbReference type="EMBL" id="EAY27875.1"/>
    </source>
</evidence>
<dbReference type="InterPro" id="IPR000719">
    <property type="entry name" value="Prot_kinase_dom"/>
</dbReference>
<comment type="caution">
    <text evidence="2">The sequence shown here is derived from an EMBL/GenBank/DDBJ whole genome shotgun (WGS) entry which is preliminary data.</text>
</comment>
<sequence length="343" mass="39626">MAKPFLTRKFMYQLPSKVLNRQGQTVELKTAHLGSGGEGSVHAILNNSQYDNHVAKIYHERERSDRRARKIDYLIQHRPELQDSYSVIYPEEPLFDEANNFIGFIMKRALGEADLTSLCSLKPSSKLDDSWHNKFDRGTSAGLYNRAMLCFNIAAAFSQVHRSKHVVFVDIKPENIRITQDGRVSIIDLDSVQIIDNGALLFNAEKLTPEYSPGEAKQLNFKSDLIPENWDRFSLGVIFYKLMFGLHPFTGTCRDPYHNMVSNEQKIEAGLFPQGIRVQYFDVIPEPHIHFEVLPKLLQRLFIRCFDGGHYNPELRPSAYEWCQVLRNISQNEYKPRKAKKVY</sequence>
<dbReference type="PROSITE" id="PS50011">
    <property type="entry name" value="PROTEIN_KINASE_DOM"/>
    <property type="match status" value="1"/>
</dbReference>
<keyword evidence="2" id="KW-0418">Kinase</keyword>
<evidence type="ECO:0000259" key="1">
    <source>
        <dbReference type="PROSITE" id="PS50011"/>
    </source>
</evidence>
<dbReference type="Pfam" id="PF00069">
    <property type="entry name" value="Pkinase"/>
    <property type="match status" value="1"/>
</dbReference>
<organism evidence="2 3">
    <name type="scientific">Microscilla marina ATCC 23134</name>
    <dbReference type="NCBI Taxonomy" id="313606"/>
    <lineage>
        <taxon>Bacteria</taxon>
        <taxon>Pseudomonadati</taxon>
        <taxon>Bacteroidota</taxon>
        <taxon>Cytophagia</taxon>
        <taxon>Cytophagales</taxon>
        <taxon>Microscillaceae</taxon>
        <taxon>Microscilla</taxon>
    </lineage>
</organism>
<dbReference type="GO" id="GO:0005524">
    <property type="term" value="F:ATP binding"/>
    <property type="evidence" value="ECO:0007669"/>
    <property type="project" value="InterPro"/>
</dbReference>
<dbReference type="eggNOG" id="COG4248">
    <property type="taxonomic scope" value="Bacteria"/>
</dbReference>
<dbReference type="RefSeq" id="WP_002698888.1">
    <property type="nucleotide sequence ID" value="NZ_AAWS01000020.1"/>
</dbReference>
<keyword evidence="2" id="KW-0808">Transferase</keyword>
<dbReference type="GO" id="GO:0004674">
    <property type="term" value="F:protein serine/threonine kinase activity"/>
    <property type="evidence" value="ECO:0007669"/>
    <property type="project" value="TreeGrafter"/>
</dbReference>
<dbReference type="SMART" id="SM00220">
    <property type="entry name" value="S_TKc"/>
    <property type="match status" value="1"/>
</dbReference>
<keyword evidence="3" id="KW-1185">Reference proteome</keyword>
<feature type="domain" description="Protein kinase" evidence="1">
    <location>
        <begin position="27"/>
        <end position="335"/>
    </location>
</feature>
<dbReference type="Proteomes" id="UP000004095">
    <property type="component" value="Unassembled WGS sequence"/>
</dbReference>
<dbReference type="SUPFAM" id="SSF56112">
    <property type="entry name" value="Protein kinase-like (PK-like)"/>
    <property type="match status" value="1"/>
</dbReference>